<dbReference type="Proteomes" id="UP000245720">
    <property type="component" value="Unassembled WGS sequence"/>
</dbReference>
<sequence>MDNNHQLKSFFESPFAEDYINCTDYLVRKSVTGISASCELLRKFAEKNGGKAEQELIGGIMTACCELMRNAELSRALSAPLPEEQELTVVRTDLFLSGFAKSCETAAQGKCTVKTGKLSASYVRTDRNALRLLLLSFVRRHILGAESGKAAFFIECGENAKNLEIKITASGTFVDFDDFGQPDVFSGYHSQVCIGLAERAGASAVVDNGSLTVAIPLAYGNSEPVAEAPAPEHENGFFDAFNIMLRDLSERK</sequence>
<name>A0A315XVU3_RUMFL</name>
<evidence type="ECO:0008006" key="3">
    <source>
        <dbReference type="Google" id="ProtNLM"/>
    </source>
</evidence>
<proteinExistence type="predicted"/>
<comment type="caution">
    <text evidence="1">The sequence shown here is derived from an EMBL/GenBank/DDBJ whole genome shotgun (WGS) entry which is preliminary data.</text>
</comment>
<evidence type="ECO:0000313" key="1">
    <source>
        <dbReference type="EMBL" id="PWJ11262.1"/>
    </source>
</evidence>
<evidence type="ECO:0000313" key="2">
    <source>
        <dbReference type="Proteomes" id="UP000245720"/>
    </source>
</evidence>
<organism evidence="1 2">
    <name type="scientific">Ruminococcus flavefaciens</name>
    <dbReference type="NCBI Taxonomy" id="1265"/>
    <lineage>
        <taxon>Bacteria</taxon>
        <taxon>Bacillati</taxon>
        <taxon>Bacillota</taxon>
        <taxon>Clostridia</taxon>
        <taxon>Eubacteriales</taxon>
        <taxon>Oscillospiraceae</taxon>
        <taxon>Ruminococcus</taxon>
    </lineage>
</organism>
<protein>
    <recommendedName>
        <fullName evidence="3">Histidine kinase</fullName>
    </recommendedName>
</protein>
<dbReference type="EMBL" id="QGDI01000010">
    <property type="protein sequence ID" value="PWJ11262.1"/>
    <property type="molecule type" value="Genomic_DNA"/>
</dbReference>
<gene>
    <name evidence="1" type="ORF">IE37_02485</name>
</gene>
<dbReference type="RefSeq" id="WP_109727218.1">
    <property type="nucleotide sequence ID" value="NZ_QGDI01000010.1"/>
</dbReference>
<dbReference type="AlphaFoldDB" id="A0A315XVU3"/>
<accession>A0A315XVU3</accession>
<dbReference type="OrthoDB" id="1819507at2"/>
<reference evidence="1 2" key="1">
    <citation type="submission" date="2018-05" db="EMBL/GenBank/DDBJ databases">
        <title>The Hungate 1000. A catalogue of reference genomes from the rumen microbiome.</title>
        <authorList>
            <person name="Kelly W."/>
        </authorList>
    </citation>
    <scope>NUCLEOTIDE SEQUENCE [LARGE SCALE GENOMIC DNA]</scope>
    <source>
        <strain evidence="1 2">SAb67</strain>
    </source>
</reference>